<dbReference type="EMBL" id="JAHCVJ010000005">
    <property type="protein sequence ID" value="MBT0665087.1"/>
    <property type="molecule type" value="Genomic_DNA"/>
</dbReference>
<feature type="non-terminal residue" evidence="2">
    <location>
        <position position="1"/>
    </location>
</feature>
<accession>A0AAW4L4I0</accession>
<feature type="region of interest" description="Disordered" evidence="1">
    <location>
        <begin position="1"/>
        <end position="26"/>
    </location>
</feature>
<keyword evidence="3" id="KW-1185">Reference proteome</keyword>
<reference evidence="2 3" key="1">
    <citation type="submission" date="2021-05" db="EMBL/GenBank/DDBJ databases">
        <title>The draft genome of Geobacter pelophilus DSM 12255.</title>
        <authorList>
            <person name="Xu Z."/>
            <person name="Masuda Y."/>
            <person name="Itoh H."/>
            <person name="Senoo K."/>
        </authorList>
    </citation>
    <scope>NUCLEOTIDE SEQUENCE [LARGE SCALE GENOMIC DNA]</scope>
    <source>
        <strain evidence="2 3">DSM 12255</strain>
    </source>
</reference>
<protein>
    <submittedName>
        <fullName evidence="2">Uncharacterized protein</fullName>
    </submittedName>
</protein>
<comment type="caution">
    <text evidence="2">The sequence shown here is derived from an EMBL/GenBank/DDBJ whole genome shotgun (WGS) entry which is preliminary data.</text>
</comment>
<dbReference type="Proteomes" id="UP000811899">
    <property type="component" value="Unassembled WGS sequence"/>
</dbReference>
<dbReference type="RefSeq" id="WP_214171869.1">
    <property type="nucleotide sequence ID" value="NZ_JAHCVJ010000005.1"/>
</dbReference>
<evidence type="ECO:0000256" key="1">
    <source>
        <dbReference type="SAM" id="MobiDB-lite"/>
    </source>
</evidence>
<evidence type="ECO:0000313" key="2">
    <source>
        <dbReference type="EMBL" id="MBT0665087.1"/>
    </source>
</evidence>
<name>A0AAW4L4I0_9BACT</name>
<proteinExistence type="predicted"/>
<evidence type="ECO:0000313" key="3">
    <source>
        <dbReference type="Proteomes" id="UP000811899"/>
    </source>
</evidence>
<organism evidence="2 3">
    <name type="scientific">Geoanaerobacter pelophilus</name>
    <dbReference type="NCBI Taxonomy" id="60036"/>
    <lineage>
        <taxon>Bacteria</taxon>
        <taxon>Pseudomonadati</taxon>
        <taxon>Thermodesulfobacteriota</taxon>
        <taxon>Desulfuromonadia</taxon>
        <taxon>Geobacterales</taxon>
        <taxon>Geobacteraceae</taxon>
        <taxon>Geoanaerobacter</taxon>
    </lineage>
</organism>
<sequence length="94" mass="10240">ALLSSQSPGSSSTVIMSSSSSSYDPSSTYPFVQLLTRSIARSGLTMLSKTFAMATALFRRSEMLAEIGNLLKLISKCSFVDCHGRWLRSLILEN</sequence>
<gene>
    <name evidence="2" type="ORF">KI809_12340</name>
</gene>
<dbReference type="AlphaFoldDB" id="A0AAW4L4I0"/>